<feature type="compositionally biased region" description="Pro residues" evidence="1">
    <location>
        <begin position="399"/>
        <end position="411"/>
    </location>
</feature>
<evidence type="ECO:0000313" key="2">
    <source>
        <dbReference type="EMBL" id="KAA1068167.1"/>
    </source>
</evidence>
<feature type="compositionally biased region" description="Polar residues" evidence="1">
    <location>
        <begin position="420"/>
        <end position="432"/>
    </location>
</feature>
<reference evidence="2 3" key="1">
    <citation type="submission" date="2019-05" db="EMBL/GenBank/DDBJ databases">
        <title>Emergence of the Ug99 lineage of the wheat stem rust pathogen through somatic hybridization.</title>
        <authorList>
            <person name="Li F."/>
            <person name="Upadhyaya N.M."/>
            <person name="Sperschneider J."/>
            <person name="Matny O."/>
            <person name="Nguyen-Phuc H."/>
            <person name="Mago R."/>
            <person name="Raley C."/>
            <person name="Miller M.E."/>
            <person name="Silverstein K.A.T."/>
            <person name="Henningsen E."/>
            <person name="Hirsch C.D."/>
            <person name="Visser B."/>
            <person name="Pretorius Z.A."/>
            <person name="Steffenson B.J."/>
            <person name="Schwessinger B."/>
            <person name="Dodds P.N."/>
            <person name="Figueroa M."/>
        </authorList>
    </citation>
    <scope>NUCLEOTIDE SEQUENCE [LARGE SCALE GENOMIC DNA]</scope>
    <source>
        <strain evidence="2 3">Ug99</strain>
    </source>
</reference>
<dbReference type="Proteomes" id="UP000325313">
    <property type="component" value="Unassembled WGS sequence"/>
</dbReference>
<dbReference type="EMBL" id="VDEP01000506">
    <property type="protein sequence ID" value="KAA1068167.1"/>
    <property type="molecule type" value="Genomic_DNA"/>
</dbReference>
<feature type="region of interest" description="Disordered" evidence="1">
    <location>
        <begin position="155"/>
        <end position="187"/>
    </location>
</feature>
<feature type="compositionally biased region" description="Pro residues" evidence="1">
    <location>
        <begin position="555"/>
        <end position="565"/>
    </location>
</feature>
<proteinExistence type="predicted"/>
<feature type="region of interest" description="Disordered" evidence="1">
    <location>
        <begin position="326"/>
        <end position="592"/>
    </location>
</feature>
<comment type="caution">
    <text evidence="2">The sequence shown here is derived from an EMBL/GenBank/DDBJ whole genome shotgun (WGS) entry which is preliminary data.</text>
</comment>
<sequence length="592" mass="64878">MDSSHGRPLIVSWWLSTVERRRFGWSKPAPDLEISGINPASYLFLDPVDHPAKPEPPSHKNPIPIILLIHHPVSTTYSYLQSTRRHQTTMSANYAIYTSPNHQPIPDHLPTLIVTPQGKPHQVLYTYLHTNYNQENYLLTPSDQGDLCVAKLFPPNKKRAQKNSTTAPPAPSSSNGHHPPQSSADRSAIKCEASRNLKWTIRNEGIQNPVYKLTLPNPENPQVEQPLFQVSKPNPNCPWWTLFYFTYAGHLIPPKRIEFGKILKAQPNGPKASGETKITVTGKTEEEKAVWRTLGEGNEDMVEWILVCAALNVLDEEISRAAEAAGVQLSARPSTTRAPPSGPSPAGGPMQKPHSMSKQPSGGHPSGAGQAADRQLHPTGNAHRPPVTAPIRPAVYSNHPPPSKPVGPSPPSSHHRPSPQQMGQPGSANNQRAIHHPPQQQQQHYPSSRGPPHNGHGPSPGGLPPGALPSGMGPRAPQQDVYHDASDLAYTRSTRQPQQLPPSSQHRPQQQPHPHQPPRSNNSYPNPHHHHPHSSPPSQNFVPHQQPHGPRARLPHPPANNPAPLPGSNSSASRAPIQINNYPIQTHSKQVR</sequence>
<protein>
    <submittedName>
        <fullName evidence="2">Uncharacterized protein</fullName>
    </submittedName>
</protein>
<feature type="compositionally biased region" description="Polar residues" evidence="1">
    <location>
        <begin position="578"/>
        <end position="592"/>
    </location>
</feature>
<evidence type="ECO:0000256" key="1">
    <source>
        <dbReference type="SAM" id="MobiDB-lite"/>
    </source>
</evidence>
<accession>A0A5B0LT32</accession>
<feature type="compositionally biased region" description="Low complexity" evidence="1">
    <location>
        <begin position="495"/>
        <end position="526"/>
    </location>
</feature>
<name>A0A5B0LT32_PUCGR</name>
<evidence type="ECO:0000313" key="3">
    <source>
        <dbReference type="Proteomes" id="UP000325313"/>
    </source>
</evidence>
<dbReference type="AlphaFoldDB" id="A0A5B0LT32"/>
<feature type="compositionally biased region" description="Low complexity" evidence="1">
    <location>
        <begin position="436"/>
        <end position="457"/>
    </location>
</feature>
<organism evidence="2 3">
    <name type="scientific">Puccinia graminis f. sp. tritici</name>
    <dbReference type="NCBI Taxonomy" id="56615"/>
    <lineage>
        <taxon>Eukaryota</taxon>
        <taxon>Fungi</taxon>
        <taxon>Dikarya</taxon>
        <taxon>Basidiomycota</taxon>
        <taxon>Pucciniomycotina</taxon>
        <taxon>Pucciniomycetes</taxon>
        <taxon>Pucciniales</taxon>
        <taxon>Pucciniaceae</taxon>
        <taxon>Puccinia</taxon>
    </lineage>
</organism>
<gene>
    <name evidence="2" type="ORF">PGTUg99_023617</name>
</gene>